<sequence>MNSPECDEPITGNFLVSALWTLLHTLYSWLEYLSNLVRWCHKSLLQHSPAGWSLTAMEKYRMKQSQLAIKSRLENVEKIPKHLVVVLGPEEPNSALLSKFIFWSYAAGIEYVSFYDHNGIIKRNHEQIMRYVRDVQLEESSDNIVWTRQQEVPSNVECFEAWPRPQRRTVVAFFSPEDGKQGLVNLSRSIGVSVRKRDLALSDVNIDYLDRKLQAAQNYIPDPDLAVYFGNICATYGLLPWQIRLTEFLPLERRLKDSNEQHFVNCLLKYAKCEQRIGK</sequence>
<evidence type="ECO:0000256" key="1">
    <source>
        <dbReference type="ARBA" id="ARBA00001946"/>
    </source>
</evidence>
<evidence type="ECO:0000256" key="4">
    <source>
        <dbReference type="ARBA" id="ARBA00005432"/>
    </source>
</evidence>
<organism evidence="13">
    <name type="scientific">Anopheles atroparvus</name>
    <name type="common">European mosquito</name>
    <dbReference type="NCBI Taxonomy" id="41427"/>
    <lineage>
        <taxon>Eukaryota</taxon>
        <taxon>Metazoa</taxon>
        <taxon>Ecdysozoa</taxon>
        <taxon>Arthropoda</taxon>
        <taxon>Hexapoda</taxon>
        <taxon>Insecta</taxon>
        <taxon>Pterygota</taxon>
        <taxon>Neoptera</taxon>
        <taxon>Endopterygota</taxon>
        <taxon>Diptera</taxon>
        <taxon>Nematocera</taxon>
        <taxon>Culicoidea</taxon>
        <taxon>Culicidae</taxon>
        <taxon>Anophelinae</taxon>
        <taxon>Anopheles</taxon>
    </lineage>
</organism>
<comment type="cofactor">
    <cofactor evidence="1">
        <name>Mg(2+)</name>
        <dbReference type="ChEBI" id="CHEBI:18420"/>
    </cofactor>
</comment>
<keyword evidence="10" id="KW-1133">Transmembrane helix</keyword>
<accession>A0A182J8Y3</accession>
<dbReference type="Gene3D" id="3.40.1180.10">
    <property type="entry name" value="Decaprenyl diphosphate synthase-like"/>
    <property type="match status" value="1"/>
</dbReference>
<dbReference type="SUPFAM" id="SSF64005">
    <property type="entry name" value="Undecaprenyl diphosphate synthase"/>
    <property type="match status" value="1"/>
</dbReference>
<dbReference type="EC" id="2.5.1.87" evidence="5"/>
<evidence type="ECO:0000256" key="9">
    <source>
        <dbReference type="ARBA" id="ARBA00022842"/>
    </source>
</evidence>
<dbReference type="InterPro" id="IPR038887">
    <property type="entry name" value="Nus1/NgBR"/>
</dbReference>
<comment type="catalytic activity">
    <reaction evidence="12">
        <text>n isopentenyl diphosphate + (2E,6E)-farnesyl diphosphate = a di-trans,poly-cis-polyprenyl diphosphate + n diphosphate</text>
        <dbReference type="Rhea" id="RHEA:53008"/>
        <dbReference type="Rhea" id="RHEA-COMP:19494"/>
        <dbReference type="ChEBI" id="CHEBI:33019"/>
        <dbReference type="ChEBI" id="CHEBI:128769"/>
        <dbReference type="ChEBI" id="CHEBI:136960"/>
        <dbReference type="ChEBI" id="CHEBI:175763"/>
        <dbReference type="EC" id="2.5.1.87"/>
    </reaction>
</comment>
<proteinExistence type="inferred from homology"/>
<dbReference type="PANTHER" id="PTHR21528">
    <property type="entry name" value="DEHYDRODOLICHYL DIPHOSPHATE SYNTHASE COMPLEX SUBUNIT NUS1"/>
    <property type="match status" value="1"/>
</dbReference>
<evidence type="ECO:0000256" key="10">
    <source>
        <dbReference type="ARBA" id="ARBA00022989"/>
    </source>
</evidence>
<evidence type="ECO:0000256" key="5">
    <source>
        <dbReference type="ARBA" id="ARBA00012596"/>
    </source>
</evidence>
<dbReference type="GO" id="GO:0005789">
    <property type="term" value="C:endoplasmic reticulum membrane"/>
    <property type="evidence" value="ECO:0007669"/>
    <property type="project" value="UniProtKB-SubCell"/>
</dbReference>
<keyword evidence="6" id="KW-0808">Transferase</keyword>
<comment type="similarity">
    <text evidence="4">Belongs to the UPP synthase family.</text>
</comment>
<evidence type="ECO:0000256" key="2">
    <source>
        <dbReference type="ARBA" id="ARBA00004586"/>
    </source>
</evidence>
<keyword evidence="8" id="KW-0256">Endoplasmic reticulum</keyword>
<dbReference type="STRING" id="41427.A0A182J8Y3"/>
<evidence type="ECO:0000256" key="3">
    <source>
        <dbReference type="ARBA" id="ARBA00004922"/>
    </source>
</evidence>
<evidence type="ECO:0000313" key="13">
    <source>
        <dbReference type="EnsemblMetazoa" id="AATE013625-PA.1"/>
    </source>
</evidence>
<keyword evidence="9" id="KW-0460">Magnesium</keyword>
<keyword evidence="11" id="KW-0472">Membrane</keyword>
<keyword evidence="7" id="KW-0812">Transmembrane</keyword>
<evidence type="ECO:0000256" key="7">
    <source>
        <dbReference type="ARBA" id="ARBA00022692"/>
    </source>
</evidence>
<evidence type="ECO:0000256" key="12">
    <source>
        <dbReference type="ARBA" id="ARBA00047353"/>
    </source>
</evidence>
<evidence type="ECO:0000256" key="11">
    <source>
        <dbReference type="ARBA" id="ARBA00023136"/>
    </source>
</evidence>
<dbReference type="InterPro" id="IPR036424">
    <property type="entry name" value="UPP_synth-like_sf"/>
</dbReference>
<dbReference type="AlphaFoldDB" id="A0A182J8Y3"/>
<dbReference type="GO" id="GO:0045547">
    <property type="term" value="F:ditrans,polycis-polyprenyl diphosphate synthase [(2E,6E)-farnesyl diphosphate specific] activity"/>
    <property type="evidence" value="ECO:0007669"/>
    <property type="project" value="UniProtKB-EC"/>
</dbReference>
<protein>
    <recommendedName>
        <fullName evidence="5">ditrans,polycis-polyprenyl diphosphate synthase [(2E,6E)-farnesyldiphosphate specific]</fullName>
        <ecNumber evidence="5">2.5.1.87</ecNumber>
    </recommendedName>
</protein>
<dbReference type="EnsemblMetazoa" id="AATE013625-RA">
    <property type="protein sequence ID" value="AATE013625-PA.1"/>
    <property type="gene ID" value="AATE013625"/>
</dbReference>
<reference evidence="13" key="1">
    <citation type="submission" date="2022-08" db="UniProtKB">
        <authorList>
            <consortium name="EnsemblMetazoa"/>
        </authorList>
    </citation>
    <scope>IDENTIFICATION</scope>
    <source>
        <strain evidence="13">EBRO</strain>
    </source>
</reference>
<dbReference type="GO" id="GO:1904423">
    <property type="term" value="C:dehydrodolichyl diphosphate synthase complex"/>
    <property type="evidence" value="ECO:0007669"/>
    <property type="project" value="InterPro"/>
</dbReference>
<name>A0A182J8Y3_ANOAO</name>
<dbReference type="VEuPathDB" id="VectorBase:AATE013625"/>
<dbReference type="PANTHER" id="PTHR21528:SF0">
    <property type="entry name" value="DEHYDRODOLICHYL DIPHOSPHATE SYNTHASE COMPLEX SUBUNIT NUS1"/>
    <property type="match status" value="1"/>
</dbReference>
<comment type="subcellular location">
    <subcellularLocation>
        <location evidence="2">Endoplasmic reticulum membrane</location>
    </subcellularLocation>
</comment>
<evidence type="ECO:0000256" key="8">
    <source>
        <dbReference type="ARBA" id="ARBA00022824"/>
    </source>
</evidence>
<comment type="pathway">
    <text evidence="3">Protein modification; protein glycosylation.</text>
</comment>
<evidence type="ECO:0000256" key="6">
    <source>
        <dbReference type="ARBA" id="ARBA00022679"/>
    </source>
</evidence>